<evidence type="ECO:0000256" key="1">
    <source>
        <dbReference type="SAM" id="Phobius"/>
    </source>
</evidence>
<reference evidence="2" key="1">
    <citation type="submission" date="2015-08" db="EMBL/GenBank/DDBJ databases">
        <authorList>
            <person name="Babu N.S."/>
            <person name="Beckwith C.J."/>
            <person name="Beseler K.G."/>
            <person name="Brison A."/>
            <person name="Carone J.V."/>
            <person name="Caskin T.P."/>
            <person name="Diamond M."/>
            <person name="Durham M.E."/>
            <person name="Foxe J.M."/>
            <person name="Go M."/>
            <person name="Henderson B.A."/>
            <person name="Jones I.B."/>
            <person name="McGettigan J.A."/>
            <person name="Micheletti S.J."/>
            <person name="Nasrallah M.E."/>
            <person name="Ortiz D."/>
            <person name="Piller C.R."/>
            <person name="Privatt S.R."/>
            <person name="Schneider S.L."/>
            <person name="Sharp S."/>
            <person name="Smith T.C."/>
            <person name="Stanton J.D."/>
            <person name="Ullery H.E."/>
            <person name="Wilson R.J."/>
            <person name="Serrano M.G."/>
            <person name="Buck G."/>
            <person name="Lee V."/>
            <person name="Wang Y."/>
            <person name="Carvalho R."/>
            <person name="Voegtly L."/>
            <person name="Shi R."/>
            <person name="Duckworth R."/>
            <person name="Johnson A."/>
            <person name="Loviza R."/>
            <person name="Walstead R."/>
            <person name="Shah Z."/>
            <person name="Kiflezghi M."/>
            <person name="Wade K."/>
            <person name="Ball S.L."/>
            <person name="Bradley K.W."/>
            <person name="Asai D.J."/>
            <person name="Bowman C.A."/>
            <person name="Russell D.A."/>
            <person name="Pope W.H."/>
            <person name="Jacobs-Sera D."/>
            <person name="Hendrix R.W."/>
            <person name="Hatfull G.F."/>
        </authorList>
    </citation>
    <scope>NUCLEOTIDE SEQUENCE</scope>
</reference>
<protein>
    <submittedName>
        <fullName evidence="2">Uncharacterized protein</fullName>
    </submittedName>
</protein>
<keyword evidence="1" id="KW-1133">Transmembrane helix</keyword>
<evidence type="ECO:0000313" key="2">
    <source>
        <dbReference type="EMBL" id="CUR60581.1"/>
    </source>
</evidence>
<keyword evidence="1" id="KW-0472">Membrane</keyword>
<proteinExistence type="predicted"/>
<keyword evidence="1" id="KW-0812">Transmembrane</keyword>
<feature type="transmembrane region" description="Helical" evidence="1">
    <location>
        <begin position="83"/>
        <end position="105"/>
    </location>
</feature>
<accession>A0A2P2CF75</accession>
<organism evidence="2">
    <name type="scientific">metagenome</name>
    <dbReference type="NCBI Taxonomy" id="256318"/>
    <lineage>
        <taxon>unclassified sequences</taxon>
        <taxon>metagenomes</taxon>
    </lineage>
</organism>
<name>A0A2P2CF75_9ZZZZ</name>
<dbReference type="EMBL" id="CZKA01000078">
    <property type="protein sequence ID" value="CUR60581.1"/>
    <property type="molecule type" value="Genomic_DNA"/>
</dbReference>
<gene>
    <name evidence="2" type="ORF">NOCA280034</name>
</gene>
<feature type="transmembrane region" description="Helical" evidence="1">
    <location>
        <begin position="49"/>
        <end position="71"/>
    </location>
</feature>
<dbReference type="AlphaFoldDB" id="A0A2P2CF75"/>
<sequence length="128" mass="14077">MSEQPPERVRVTGPARRTSRVRARAREIDEETVLGTVLMGSLLRAQLRLALLTLSPVVGLAVGLPLAFQLVPSLGDVRLAGVPVAWVVLGVLVYPLLFVLGWSFVRRAEIHEREFADLVETELGSEPR</sequence>